<dbReference type="InterPro" id="IPR027417">
    <property type="entry name" value="P-loop_NTPase"/>
</dbReference>
<feature type="compositionally biased region" description="Polar residues" evidence="2">
    <location>
        <begin position="267"/>
        <end position="277"/>
    </location>
</feature>
<name>A0A2U1F7R1_9PSEU</name>
<dbReference type="PANTHER" id="PTHR30050:SF4">
    <property type="entry name" value="ATP-BINDING PROTEIN RV3427C IN INSERTION SEQUENCE-RELATED"/>
    <property type="match status" value="1"/>
</dbReference>
<dbReference type="SMART" id="SM00382">
    <property type="entry name" value="AAA"/>
    <property type="match status" value="1"/>
</dbReference>
<comment type="similarity">
    <text evidence="1">Belongs to the IS21/IS1162 putative ATP-binding protein family.</text>
</comment>
<dbReference type="InterPro" id="IPR003593">
    <property type="entry name" value="AAA+_ATPase"/>
</dbReference>
<dbReference type="Gene3D" id="3.40.50.300">
    <property type="entry name" value="P-loop containing nucleotide triphosphate hydrolases"/>
    <property type="match status" value="1"/>
</dbReference>
<evidence type="ECO:0000256" key="1">
    <source>
        <dbReference type="ARBA" id="ARBA00008059"/>
    </source>
</evidence>
<feature type="region of interest" description="Disordered" evidence="2">
    <location>
        <begin position="222"/>
        <end position="277"/>
    </location>
</feature>
<evidence type="ECO:0000259" key="3">
    <source>
        <dbReference type="SMART" id="SM00382"/>
    </source>
</evidence>
<protein>
    <submittedName>
        <fullName evidence="4">DNA replication protein DnaC</fullName>
    </submittedName>
</protein>
<dbReference type="RefSeq" id="WP_207787286.1">
    <property type="nucleotide sequence ID" value="NZ_QEKW01000009.1"/>
</dbReference>
<dbReference type="GO" id="GO:0006260">
    <property type="term" value="P:DNA replication"/>
    <property type="evidence" value="ECO:0007669"/>
    <property type="project" value="TreeGrafter"/>
</dbReference>
<gene>
    <name evidence="4" type="ORF">C8D89_109104</name>
</gene>
<dbReference type="PANTHER" id="PTHR30050">
    <property type="entry name" value="CHROMOSOMAL REPLICATION INITIATOR PROTEIN DNAA"/>
    <property type="match status" value="1"/>
</dbReference>
<accession>A0A2U1F7R1</accession>
<dbReference type="CDD" id="cd00009">
    <property type="entry name" value="AAA"/>
    <property type="match status" value="1"/>
</dbReference>
<proteinExistence type="inferred from homology"/>
<dbReference type="AlphaFoldDB" id="A0A2U1F7R1"/>
<dbReference type="Pfam" id="PF01695">
    <property type="entry name" value="IstB_IS21"/>
    <property type="match status" value="1"/>
</dbReference>
<dbReference type="EMBL" id="QEKW01000009">
    <property type="protein sequence ID" value="PVZ08221.1"/>
    <property type="molecule type" value="Genomic_DNA"/>
</dbReference>
<evidence type="ECO:0000313" key="5">
    <source>
        <dbReference type="Proteomes" id="UP000245639"/>
    </source>
</evidence>
<dbReference type="GO" id="GO:0005524">
    <property type="term" value="F:ATP binding"/>
    <property type="evidence" value="ECO:0007669"/>
    <property type="project" value="InterPro"/>
</dbReference>
<feature type="domain" description="AAA+ ATPase" evidence="3">
    <location>
        <begin position="106"/>
        <end position="255"/>
    </location>
</feature>
<reference evidence="4 5" key="1">
    <citation type="submission" date="2018-04" db="EMBL/GenBank/DDBJ databases">
        <title>Genomic Encyclopedia of Type Strains, Phase IV (KMG-IV): sequencing the most valuable type-strain genomes for metagenomic binning, comparative biology and taxonomic classification.</title>
        <authorList>
            <person name="Goeker M."/>
        </authorList>
    </citation>
    <scope>NUCLEOTIDE SEQUENCE [LARGE SCALE GENOMIC DNA]</scope>
    <source>
        <strain evidence="4 5">DSM 45771</strain>
    </source>
</reference>
<dbReference type="InterPro" id="IPR002611">
    <property type="entry name" value="IstB_ATP-bd"/>
</dbReference>
<evidence type="ECO:0000256" key="2">
    <source>
        <dbReference type="SAM" id="MobiDB-lite"/>
    </source>
</evidence>
<dbReference type="NCBIfam" id="NF038214">
    <property type="entry name" value="IS21_help_AAA"/>
    <property type="match status" value="1"/>
</dbReference>
<keyword evidence="5" id="KW-1185">Reference proteome</keyword>
<feature type="compositionally biased region" description="Low complexity" evidence="2">
    <location>
        <begin position="228"/>
        <end position="247"/>
    </location>
</feature>
<dbReference type="Proteomes" id="UP000245639">
    <property type="component" value="Unassembled WGS sequence"/>
</dbReference>
<comment type="caution">
    <text evidence="4">The sequence shown here is derived from an EMBL/GenBank/DDBJ whole genome shotgun (WGS) entry which is preliminary data.</text>
</comment>
<organism evidence="4 5">
    <name type="scientific">Actinomycetospora cinnamomea</name>
    <dbReference type="NCBI Taxonomy" id="663609"/>
    <lineage>
        <taxon>Bacteria</taxon>
        <taxon>Bacillati</taxon>
        <taxon>Actinomycetota</taxon>
        <taxon>Actinomycetes</taxon>
        <taxon>Pseudonocardiales</taxon>
        <taxon>Pseudonocardiaceae</taxon>
        <taxon>Actinomycetospora</taxon>
    </lineage>
</organism>
<sequence>MTELVTTRIHDHATRLGLPHLAEHLETLVDRAEADTMGYREFVDLLLGEELGLREGRRLRTALKLSGLPHHKTLDEFDFAFQPDLDPRKVRDLAALPFLPRHSSATASNVALLGPPGTGKTHIAVALAVAACQAGYSIYFTTLDDCVRQLRAAEAAGRFAKKLQTYLRPSVLVLDEVGYLPCDRAAANMVFQLVSRRYERGTIILTSNKAFSEWGQVFTDDVGPPPSSTGCSTTATSSPSTAPAIGSRTEPSPLRQPPCHSHPALATDTSGRPPTDT</sequence>
<dbReference type="InterPro" id="IPR047661">
    <property type="entry name" value="IstB"/>
</dbReference>
<dbReference type="SUPFAM" id="SSF52540">
    <property type="entry name" value="P-loop containing nucleoside triphosphate hydrolases"/>
    <property type="match status" value="1"/>
</dbReference>
<evidence type="ECO:0000313" key="4">
    <source>
        <dbReference type="EMBL" id="PVZ08221.1"/>
    </source>
</evidence>